<evidence type="ECO:0000313" key="3">
    <source>
        <dbReference type="EMBL" id="CAF9941524.1"/>
    </source>
</evidence>
<feature type="transmembrane region" description="Helical" evidence="2">
    <location>
        <begin position="642"/>
        <end position="661"/>
    </location>
</feature>
<evidence type="ECO:0000313" key="4">
    <source>
        <dbReference type="Proteomes" id="UP000664534"/>
    </source>
</evidence>
<name>A0A8H3PJ47_9LECA</name>
<gene>
    <name evidence="3" type="ORF">IMSHALPRED_002768</name>
</gene>
<keyword evidence="2" id="KW-0812">Transmembrane</keyword>
<proteinExistence type="predicted"/>
<feature type="transmembrane region" description="Helical" evidence="2">
    <location>
        <begin position="549"/>
        <end position="570"/>
    </location>
</feature>
<dbReference type="GO" id="GO:0016020">
    <property type="term" value="C:membrane"/>
    <property type="evidence" value="ECO:0007669"/>
    <property type="project" value="InterPro"/>
</dbReference>
<feature type="region of interest" description="Disordered" evidence="1">
    <location>
        <begin position="1"/>
        <end position="34"/>
    </location>
</feature>
<dbReference type="InterPro" id="IPR002523">
    <property type="entry name" value="MgTranspt_CorA/ZnTranspt_ZntB"/>
</dbReference>
<feature type="transmembrane region" description="Helical" evidence="2">
    <location>
        <begin position="514"/>
        <end position="537"/>
    </location>
</feature>
<dbReference type="EMBL" id="CAJPDT010000150">
    <property type="protein sequence ID" value="CAF9941524.1"/>
    <property type="molecule type" value="Genomic_DNA"/>
</dbReference>
<feature type="compositionally biased region" description="Basic and acidic residues" evidence="1">
    <location>
        <begin position="1"/>
        <end position="21"/>
    </location>
</feature>
<sequence length="690" mass="78937">MELRLISRQHSESSEHRREPSLESQRNQAVVEPNPTSEVQKWNYLSRLNPFARHSWVDTADSTLAEPVDMELKRAAEKHKDHPKFLNDYAHISRKPQPGLRDVFDLIVKLPPHLNSEAGQNGQQPSDTASLCEWLKWLYDKVNEEYADSFLLCSFAAESPKQNAAKLENLVDFILKPFPAQVLRQNEIPRRALVYVLSQVPDWNLSDKAVSSIAKAEKPEDFDVRLNLPTDESKAPLLAVRDINSLIMTVCWQSTATTPKYKSDLDTYIWQPFRNPSPFTYAKIFVLHKDPTRNPRVVLLFQEKRSLHSFRKKFHSSSEQPPDNSNWVPTKDLTRAIASIYNVAIADTLRFLKETTRDIHSLTFKSRASPSREKARHLLHVHDCSRRAEVDMANNCTLLEELSLHLDKVTGLVPDPTRTRALERLGMEMGYLKTELGNLVRKIERLQSEIESQNSLQSSKSTLITILAAIYIPLSFATSFLGMNITPSSTPNWLSPDDGNTQTNDNPRTWDIKWFAILAGPLLFGTIILPLVTGPALRWLSQSYVKLRAFWRLGFVLIGIIYLILYYTLITKTDTYGAYVLTAVCDGLLEVLAFYQLFAALLQKQRRVVWGLFWVLSSLLLCLDFAPILYSNTSDFDSNATYVLWGAFGWMALFVILLIISSREWRANQRRSLSDRSSRSSWSRVFADSR</sequence>
<feature type="transmembrane region" description="Helical" evidence="2">
    <location>
        <begin position="576"/>
        <end position="601"/>
    </location>
</feature>
<evidence type="ECO:0000256" key="1">
    <source>
        <dbReference type="SAM" id="MobiDB-lite"/>
    </source>
</evidence>
<dbReference type="GO" id="GO:0046873">
    <property type="term" value="F:metal ion transmembrane transporter activity"/>
    <property type="evidence" value="ECO:0007669"/>
    <property type="project" value="InterPro"/>
</dbReference>
<dbReference type="Pfam" id="PF01544">
    <property type="entry name" value="CorA"/>
    <property type="match status" value="1"/>
</dbReference>
<dbReference type="AlphaFoldDB" id="A0A8H3PJ47"/>
<dbReference type="InterPro" id="IPR036259">
    <property type="entry name" value="MFS_trans_sf"/>
</dbReference>
<reference evidence="3" key="1">
    <citation type="submission" date="2021-03" db="EMBL/GenBank/DDBJ databases">
        <authorList>
            <person name="Tagirdzhanova G."/>
        </authorList>
    </citation>
    <scope>NUCLEOTIDE SEQUENCE</scope>
</reference>
<dbReference type="SUPFAM" id="SSF103473">
    <property type="entry name" value="MFS general substrate transporter"/>
    <property type="match status" value="1"/>
</dbReference>
<keyword evidence="2" id="KW-0472">Membrane</keyword>
<protein>
    <submittedName>
        <fullName evidence="3">Uncharacterized protein</fullName>
    </submittedName>
</protein>
<feature type="transmembrane region" description="Helical" evidence="2">
    <location>
        <begin position="463"/>
        <end position="485"/>
    </location>
</feature>
<dbReference type="Gene3D" id="1.20.58.340">
    <property type="entry name" value="Magnesium transport protein CorA, transmembrane region"/>
    <property type="match status" value="1"/>
</dbReference>
<keyword evidence="2" id="KW-1133">Transmembrane helix</keyword>
<dbReference type="OrthoDB" id="3231000at2759"/>
<comment type="caution">
    <text evidence="3">The sequence shown here is derived from an EMBL/GenBank/DDBJ whole genome shotgun (WGS) entry which is preliminary data.</text>
</comment>
<dbReference type="Proteomes" id="UP000664534">
    <property type="component" value="Unassembled WGS sequence"/>
</dbReference>
<keyword evidence="4" id="KW-1185">Reference proteome</keyword>
<evidence type="ECO:0000256" key="2">
    <source>
        <dbReference type="SAM" id="Phobius"/>
    </source>
</evidence>
<organism evidence="3 4">
    <name type="scientific">Imshaugia aleurites</name>
    <dbReference type="NCBI Taxonomy" id="172621"/>
    <lineage>
        <taxon>Eukaryota</taxon>
        <taxon>Fungi</taxon>
        <taxon>Dikarya</taxon>
        <taxon>Ascomycota</taxon>
        <taxon>Pezizomycotina</taxon>
        <taxon>Lecanoromycetes</taxon>
        <taxon>OSLEUM clade</taxon>
        <taxon>Lecanoromycetidae</taxon>
        <taxon>Lecanorales</taxon>
        <taxon>Lecanorineae</taxon>
        <taxon>Parmeliaceae</taxon>
        <taxon>Imshaugia</taxon>
    </lineage>
</organism>
<accession>A0A8H3PJ47</accession>
<feature type="transmembrane region" description="Helical" evidence="2">
    <location>
        <begin position="608"/>
        <end position="630"/>
    </location>
</feature>